<protein>
    <submittedName>
        <fullName evidence="1">Uncharacterized protein</fullName>
    </submittedName>
</protein>
<keyword evidence="2" id="KW-1185">Reference proteome</keyword>
<evidence type="ECO:0000313" key="1">
    <source>
        <dbReference type="EMBL" id="KZV46792.1"/>
    </source>
</evidence>
<evidence type="ECO:0000313" key="2">
    <source>
        <dbReference type="Proteomes" id="UP000250235"/>
    </source>
</evidence>
<dbReference type="PANTHER" id="PTHR33148:SF46">
    <property type="entry name" value="EMB|CAB85509.1"/>
    <property type="match status" value="1"/>
</dbReference>
<dbReference type="Pfam" id="PF14009">
    <property type="entry name" value="PADRE"/>
    <property type="match status" value="1"/>
</dbReference>
<dbReference type="OrthoDB" id="1688863at2759"/>
<dbReference type="InterPro" id="IPR025322">
    <property type="entry name" value="PADRE_dom"/>
</dbReference>
<organism evidence="1 2">
    <name type="scientific">Dorcoceras hygrometricum</name>
    <dbReference type="NCBI Taxonomy" id="472368"/>
    <lineage>
        <taxon>Eukaryota</taxon>
        <taxon>Viridiplantae</taxon>
        <taxon>Streptophyta</taxon>
        <taxon>Embryophyta</taxon>
        <taxon>Tracheophyta</taxon>
        <taxon>Spermatophyta</taxon>
        <taxon>Magnoliopsida</taxon>
        <taxon>eudicotyledons</taxon>
        <taxon>Gunneridae</taxon>
        <taxon>Pentapetalae</taxon>
        <taxon>asterids</taxon>
        <taxon>lamiids</taxon>
        <taxon>Lamiales</taxon>
        <taxon>Gesneriaceae</taxon>
        <taxon>Didymocarpoideae</taxon>
        <taxon>Trichosporeae</taxon>
        <taxon>Loxocarpinae</taxon>
        <taxon>Dorcoceras</taxon>
    </lineage>
</organism>
<reference evidence="1 2" key="1">
    <citation type="journal article" date="2015" name="Proc. Natl. Acad. Sci. U.S.A.">
        <title>The resurrection genome of Boea hygrometrica: A blueprint for survival of dehydration.</title>
        <authorList>
            <person name="Xiao L."/>
            <person name="Yang G."/>
            <person name="Zhang L."/>
            <person name="Yang X."/>
            <person name="Zhao S."/>
            <person name="Ji Z."/>
            <person name="Zhou Q."/>
            <person name="Hu M."/>
            <person name="Wang Y."/>
            <person name="Chen M."/>
            <person name="Xu Y."/>
            <person name="Jin H."/>
            <person name="Xiao X."/>
            <person name="Hu G."/>
            <person name="Bao F."/>
            <person name="Hu Y."/>
            <person name="Wan P."/>
            <person name="Li L."/>
            <person name="Deng X."/>
            <person name="Kuang T."/>
            <person name="Xiang C."/>
            <person name="Zhu J.K."/>
            <person name="Oliver M.J."/>
            <person name="He Y."/>
        </authorList>
    </citation>
    <scope>NUCLEOTIDE SEQUENCE [LARGE SCALE GENOMIC DNA]</scope>
    <source>
        <strain evidence="2">cv. XS01</strain>
    </source>
</reference>
<accession>A0A2Z7CI99</accession>
<sequence>MGNLLALQEKVVKVMKVDGKILEYKPPIRVHQLLSEYTHHAISDQLPVLKYMHPNAEMIRGRMYYLIPLPVSPPSVKKKKKKTVRFSDNLVDEIGQETGAVRIKLVISKQDLQNMLREGAVSADKMISQMQKETKPKKGVTIESENGCLTSKASLPDLETISEVN</sequence>
<proteinExistence type="predicted"/>
<dbReference type="PANTHER" id="PTHR33148">
    <property type="entry name" value="PLASTID MOVEMENT IMPAIRED PROTEIN-RELATED"/>
    <property type="match status" value="1"/>
</dbReference>
<dbReference type="Proteomes" id="UP000250235">
    <property type="component" value="Unassembled WGS sequence"/>
</dbReference>
<name>A0A2Z7CI99_9LAMI</name>
<dbReference type="AlphaFoldDB" id="A0A2Z7CI99"/>
<dbReference type="EMBL" id="KQ995379">
    <property type="protein sequence ID" value="KZV46792.1"/>
    <property type="molecule type" value="Genomic_DNA"/>
</dbReference>
<gene>
    <name evidence="1" type="ORF">F511_37081</name>
</gene>